<evidence type="ECO:0000313" key="2">
    <source>
        <dbReference type="EMBL" id="CAX45544.1"/>
    </source>
</evidence>
<sequence length="180" mass="19334">MPNFVELNVFGIPIALGKTLSNGGIKVKNVSDSDEWPWPIMQRPLKQGASISYDRYSGVYIKGVKLRGSEVPDGSYGIKIGKSSCIGIYVSTDDAVRKSKNEIDTTINVSREQFSSKIDSNKVRCIILHSDGTTDIQYISSGNINSAGFGVVSGSSSTGLGNEYLEVIESGVSVDVPTLF</sequence>
<reference evidence="2 3" key="1">
    <citation type="journal article" date="2009" name="Genome Res.">
        <title>Comparative genomics of the fungal pathogens Candida dubliniensis and Candida albicans.</title>
        <authorList>
            <person name="Jackson A.P."/>
            <person name="Gamble J.A."/>
            <person name="Yeomans T."/>
            <person name="Moran G.P."/>
            <person name="Saunders D."/>
            <person name="Harris D."/>
            <person name="Aslett M."/>
            <person name="Barrell J.F."/>
            <person name="Butler G."/>
            <person name="Citiulo F."/>
            <person name="Coleman D.C."/>
            <person name="de Groot P.W.J."/>
            <person name="Goodwin T.J."/>
            <person name="Quail M.A."/>
            <person name="McQuillan J."/>
            <person name="Munro C.A."/>
            <person name="Pain A."/>
            <person name="Poulter R.T."/>
            <person name="Rajandream M.A."/>
            <person name="Renauld H."/>
            <person name="Spiering M.J."/>
            <person name="Tivey A."/>
            <person name="Gow N.A.R."/>
            <person name="Barrell B."/>
            <person name="Sullivan D.J."/>
            <person name="Berriman M."/>
        </authorList>
    </citation>
    <scope>NUCLEOTIDE SEQUENCE [LARGE SCALE GENOMIC DNA]</scope>
    <source>
        <strain evidence="3">CD36 / ATCC MYA-646 / CBS 7987 / NCPF 3949 / NRRL Y-17841</strain>
    </source>
</reference>
<dbReference type="GeneID" id="8045379"/>
<dbReference type="OrthoDB" id="4009691at2759"/>
<evidence type="ECO:0000313" key="3">
    <source>
        <dbReference type="Proteomes" id="UP000002605"/>
    </source>
</evidence>
<protein>
    <submittedName>
        <fullName evidence="2">Uncharacterized protein</fullName>
    </submittedName>
</protein>
<dbReference type="Proteomes" id="UP000002605">
    <property type="component" value="Chromosome 1"/>
</dbReference>
<keyword evidence="3" id="KW-1185">Reference proteome</keyword>
<dbReference type="VEuPathDB" id="FungiDB:CD36_11890"/>
<proteinExistence type="predicted"/>
<dbReference type="AlphaFoldDB" id="B9W9Q9"/>
<evidence type="ECO:0000313" key="1">
    <source>
        <dbReference type="CGD" id="CAL0000166491"/>
    </source>
</evidence>
<dbReference type="KEGG" id="cdu:CD36_11890"/>
<organism evidence="2 3">
    <name type="scientific">Candida dubliniensis (strain CD36 / ATCC MYA-646 / CBS 7987 / NCPF 3949 / NRRL Y-17841)</name>
    <name type="common">Yeast</name>
    <dbReference type="NCBI Taxonomy" id="573826"/>
    <lineage>
        <taxon>Eukaryota</taxon>
        <taxon>Fungi</taxon>
        <taxon>Dikarya</taxon>
        <taxon>Ascomycota</taxon>
        <taxon>Saccharomycotina</taxon>
        <taxon>Pichiomycetes</taxon>
        <taxon>Debaryomycetaceae</taxon>
        <taxon>Candida/Lodderomyces clade</taxon>
        <taxon>Candida</taxon>
    </lineage>
</organism>
<dbReference type="CGD" id="CAL0000166491">
    <property type="gene designation" value="Cd36_11890"/>
</dbReference>
<dbReference type="EMBL" id="FM992688">
    <property type="protein sequence ID" value="CAX45544.1"/>
    <property type="molecule type" value="Genomic_DNA"/>
</dbReference>
<dbReference type="RefSeq" id="XP_002417829.1">
    <property type="nucleotide sequence ID" value="XM_002417784.1"/>
</dbReference>
<dbReference type="HOGENOM" id="CLU_1517677_0_0_1"/>
<name>B9W9Q9_CANDC</name>
<accession>B9W9Q9</accession>
<gene>
    <name evidence="1" type="ordered locus">Cd36_11890</name>
    <name evidence="2" type="ORF">CD36_11890</name>
</gene>